<organism evidence="3">
    <name type="scientific">Photinus pyralis</name>
    <name type="common">Common eastern firefly</name>
    <name type="synonym">Lampyris pyralis</name>
    <dbReference type="NCBI Taxonomy" id="7054"/>
    <lineage>
        <taxon>Eukaryota</taxon>
        <taxon>Metazoa</taxon>
        <taxon>Ecdysozoa</taxon>
        <taxon>Arthropoda</taxon>
        <taxon>Hexapoda</taxon>
        <taxon>Insecta</taxon>
        <taxon>Pterygota</taxon>
        <taxon>Neoptera</taxon>
        <taxon>Endopterygota</taxon>
        <taxon>Coleoptera</taxon>
        <taxon>Polyphaga</taxon>
        <taxon>Elateriformia</taxon>
        <taxon>Elateroidea</taxon>
        <taxon>Lampyridae</taxon>
        <taxon>Lampyrinae</taxon>
        <taxon>Photinus</taxon>
    </lineage>
</organism>
<dbReference type="EMBL" id="GEZM01034971">
    <property type="protein sequence ID" value="JAV83455.1"/>
    <property type="molecule type" value="Transcribed_RNA"/>
</dbReference>
<dbReference type="Pfam" id="PF13358">
    <property type="entry name" value="DDE_3"/>
    <property type="match status" value="1"/>
</dbReference>
<proteinExistence type="predicted"/>
<dbReference type="GO" id="GO:0003676">
    <property type="term" value="F:nucleic acid binding"/>
    <property type="evidence" value="ECO:0007669"/>
    <property type="project" value="InterPro"/>
</dbReference>
<name>A0A1Y1MEN8_PHOPY</name>
<feature type="compositionally biased region" description="Basic residues" evidence="1">
    <location>
        <begin position="74"/>
        <end position="83"/>
    </location>
</feature>
<dbReference type="EMBL" id="GEZM01034965">
    <property type="protein sequence ID" value="JAV83472.1"/>
    <property type="molecule type" value="Transcribed_RNA"/>
</dbReference>
<reference evidence="3" key="1">
    <citation type="journal article" date="2016" name="Sci. Rep.">
        <title>Molecular characterization of firefly nuptial gifts: a multi-omics approach sheds light on postcopulatory sexual selection.</title>
        <authorList>
            <person name="Al-Wathiqui N."/>
            <person name="Fallon T.R."/>
            <person name="South A."/>
            <person name="Weng J.K."/>
            <person name="Lewis S.M."/>
        </authorList>
    </citation>
    <scope>NUCLEOTIDE SEQUENCE</scope>
</reference>
<dbReference type="PANTHER" id="PTHR33939:SF1">
    <property type="entry name" value="DUF4371 DOMAIN-CONTAINING PROTEIN"/>
    <property type="match status" value="1"/>
</dbReference>
<dbReference type="InterPro" id="IPR038717">
    <property type="entry name" value="Tc1-like_DDE_dom"/>
</dbReference>
<protein>
    <recommendedName>
        <fullName evidence="2">Tc1-like transposase DDE domain-containing protein</fullName>
    </recommendedName>
</protein>
<sequence>MEAEAEAGSANVKRHKGECFSRKEKHLIINVLNYFSGTMNVTAAVKEASKALCCSERSIYAIKKEDGNEGVSSPKKRKQRKGKQSNDRLHVYDENVQSVIRRKVHNFFITNIPPTMNSILASVNDDNDLPNFKRTTLFNLLKDMGFEFKKVGRKSILIERDDIIRWRHKYLRRIRKLREEGKNIVYTDESWVNIGHSVSRAWHDTTVESNRQAFIKGLSTGLKSPTGLGPRFALVHAGGDNGFIPGAELTFLCKKNTADAHNEMDADTYEKWFFEQLLPNVPPNSVIVIDNASYHSRKLEKIPTMSWRKEHIIDWLREKNVPIEENPLKRDLLASVAHVRHHYDKNKLDVIAQEKGYEILRLPPYHCELNPIEMVWAQVKHHIKMNNKTFKIKGMEELIKMGYSQVTVQNWQHYVNHVKTIEDGMWAADYLQDDVEEFIIQVSQSSSDEFQFDSSD</sequence>
<feature type="domain" description="Tc1-like transposase DDE" evidence="2">
    <location>
        <begin position="263"/>
        <end position="388"/>
    </location>
</feature>
<dbReference type="InterPro" id="IPR036397">
    <property type="entry name" value="RNaseH_sf"/>
</dbReference>
<evidence type="ECO:0000256" key="1">
    <source>
        <dbReference type="SAM" id="MobiDB-lite"/>
    </source>
</evidence>
<feature type="region of interest" description="Disordered" evidence="1">
    <location>
        <begin position="65"/>
        <end position="88"/>
    </location>
</feature>
<accession>A0A1Y1MEN8</accession>
<dbReference type="EMBL" id="GEZM01034962">
    <property type="protein sequence ID" value="JAV83478.1"/>
    <property type="molecule type" value="Transcribed_RNA"/>
</dbReference>
<dbReference type="EMBL" id="GEZM01034973">
    <property type="protein sequence ID" value="JAV83450.1"/>
    <property type="molecule type" value="Transcribed_RNA"/>
</dbReference>
<dbReference type="EMBL" id="GEZM01034955">
    <property type="protein sequence ID" value="JAV83499.1"/>
    <property type="molecule type" value="Transcribed_RNA"/>
</dbReference>
<dbReference type="EMBL" id="GEZM01034970">
    <property type="protein sequence ID" value="JAV83458.1"/>
    <property type="molecule type" value="Transcribed_RNA"/>
</dbReference>
<dbReference type="AlphaFoldDB" id="A0A1Y1MEN8"/>
<dbReference type="Gene3D" id="3.30.420.10">
    <property type="entry name" value="Ribonuclease H-like superfamily/Ribonuclease H"/>
    <property type="match status" value="1"/>
</dbReference>
<dbReference type="EMBL" id="GEZM01034964">
    <property type="protein sequence ID" value="JAV83474.1"/>
    <property type="molecule type" value="Transcribed_RNA"/>
</dbReference>
<evidence type="ECO:0000313" key="3">
    <source>
        <dbReference type="EMBL" id="JAV83478.1"/>
    </source>
</evidence>
<dbReference type="PANTHER" id="PTHR33939">
    <property type="entry name" value="PROTEIN CBG22215"/>
    <property type="match status" value="1"/>
</dbReference>
<dbReference type="EMBL" id="GEZM01034953">
    <property type="protein sequence ID" value="JAV83504.1"/>
    <property type="molecule type" value="Transcribed_RNA"/>
</dbReference>
<evidence type="ECO:0000259" key="2">
    <source>
        <dbReference type="Pfam" id="PF13358"/>
    </source>
</evidence>